<evidence type="ECO:0000256" key="1">
    <source>
        <dbReference type="ARBA" id="ARBA00004141"/>
    </source>
</evidence>
<dbReference type="GO" id="GO:0016020">
    <property type="term" value="C:membrane"/>
    <property type="evidence" value="ECO:0007669"/>
    <property type="project" value="UniProtKB-SubCell"/>
</dbReference>
<comment type="subcellular location">
    <subcellularLocation>
        <location evidence="1">Membrane</location>
        <topology evidence="1">Multi-pass membrane protein</topology>
    </subcellularLocation>
</comment>
<feature type="transmembrane region" description="Helical" evidence="5">
    <location>
        <begin position="227"/>
        <end position="245"/>
    </location>
</feature>
<feature type="transmembrane region" description="Helical" evidence="5">
    <location>
        <begin position="360"/>
        <end position="383"/>
    </location>
</feature>
<feature type="transmembrane region" description="Helical" evidence="5">
    <location>
        <begin position="308"/>
        <end position="329"/>
    </location>
</feature>
<dbReference type="Gene3D" id="1.20.1250.20">
    <property type="entry name" value="MFS general substrate transporter like domains"/>
    <property type="match status" value="1"/>
</dbReference>
<accession>A0A9E5MMT6</accession>
<keyword evidence="8" id="KW-1185">Reference proteome</keyword>
<keyword evidence="2 5" id="KW-0812">Transmembrane</keyword>
<feature type="transmembrane region" description="Helical" evidence="5">
    <location>
        <begin position="395"/>
        <end position="418"/>
    </location>
</feature>
<dbReference type="InterPro" id="IPR036259">
    <property type="entry name" value="MFS_trans_sf"/>
</dbReference>
<evidence type="ECO:0000259" key="6">
    <source>
        <dbReference type="PROSITE" id="PS50850"/>
    </source>
</evidence>
<dbReference type="Proteomes" id="UP000787472">
    <property type="component" value="Unassembled WGS sequence"/>
</dbReference>
<dbReference type="SUPFAM" id="SSF103473">
    <property type="entry name" value="MFS general substrate transporter"/>
    <property type="match status" value="1"/>
</dbReference>
<dbReference type="PANTHER" id="PTHR42718">
    <property type="entry name" value="MAJOR FACILITATOR SUPERFAMILY MULTIDRUG TRANSPORTER MFSC"/>
    <property type="match status" value="1"/>
</dbReference>
<dbReference type="InterPro" id="IPR011701">
    <property type="entry name" value="MFS"/>
</dbReference>
<feature type="transmembrane region" description="Helical" evidence="5">
    <location>
        <begin position="266"/>
        <end position="288"/>
    </location>
</feature>
<evidence type="ECO:0000256" key="4">
    <source>
        <dbReference type="ARBA" id="ARBA00023136"/>
    </source>
</evidence>
<keyword evidence="4 5" id="KW-0472">Membrane</keyword>
<dbReference type="InterPro" id="IPR020846">
    <property type="entry name" value="MFS_dom"/>
</dbReference>
<dbReference type="PROSITE" id="PS50850">
    <property type="entry name" value="MFS"/>
    <property type="match status" value="1"/>
</dbReference>
<keyword evidence="3 5" id="KW-1133">Transmembrane helix</keyword>
<name>A0A9E5MMT6_9GAMM</name>
<feature type="transmembrane region" description="Helical" evidence="5">
    <location>
        <begin position="12"/>
        <end position="34"/>
    </location>
</feature>
<feature type="domain" description="Major facilitator superfamily (MFS) profile" evidence="6">
    <location>
        <begin position="12"/>
        <end position="465"/>
    </location>
</feature>
<evidence type="ECO:0000256" key="5">
    <source>
        <dbReference type="SAM" id="Phobius"/>
    </source>
</evidence>
<evidence type="ECO:0000313" key="8">
    <source>
        <dbReference type="Proteomes" id="UP000787472"/>
    </source>
</evidence>
<comment type="caution">
    <text evidence="7">The sequence shown here is derived from an EMBL/GenBank/DDBJ whole genome shotgun (WGS) entry which is preliminary data.</text>
</comment>
<dbReference type="RefSeq" id="WP_167189174.1">
    <property type="nucleotide sequence ID" value="NZ_JAAONZ010000014.1"/>
</dbReference>
<feature type="transmembrane region" description="Helical" evidence="5">
    <location>
        <begin position="196"/>
        <end position="215"/>
    </location>
</feature>
<dbReference type="Gene3D" id="1.20.1720.10">
    <property type="entry name" value="Multidrug resistance protein D"/>
    <property type="match status" value="1"/>
</dbReference>
<feature type="transmembrane region" description="Helical" evidence="5">
    <location>
        <begin position="77"/>
        <end position="96"/>
    </location>
</feature>
<feature type="transmembrane region" description="Helical" evidence="5">
    <location>
        <begin position="46"/>
        <end position="65"/>
    </location>
</feature>
<feature type="transmembrane region" description="Helical" evidence="5">
    <location>
        <begin position="134"/>
        <end position="156"/>
    </location>
</feature>
<dbReference type="Pfam" id="PF07690">
    <property type="entry name" value="MFS_1"/>
    <property type="match status" value="2"/>
</dbReference>
<protein>
    <submittedName>
        <fullName evidence="7">MFS transporter</fullName>
    </submittedName>
</protein>
<proteinExistence type="predicted"/>
<dbReference type="EMBL" id="JAAONZ010000014">
    <property type="protein sequence ID" value="NHO67107.1"/>
    <property type="molecule type" value="Genomic_DNA"/>
</dbReference>
<organism evidence="7 8">
    <name type="scientific">Pseudomaricurvus hydrocarbonicus</name>
    <dbReference type="NCBI Taxonomy" id="1470433"/>
    <lineage>
        <taxon>Bacteria</taxon>
        <taxon>Pseudomonadati</taxon>
        <taxon>Pseudomonadota</taxon>
        <taxon>Gammaproteobacteria</taxon>
        <taxon>Cellvibrionales</taxon>
        <taxon>Cellvibrionaceae</taxon>
        <taxon>Pseudomaricurvus</taxon>
    </lineage>
</organism>
<dbReference type="PANTHER" id="PTHR42718:SF35">
    <property type="entry name" value="BLL0718 PROTEIN"/>
    <property type="match status" value="1"/>
</dbReference>
<gene>
    <name evidence="7" type="ORF">G8770_16285</name>
</gene>
<dbReference type="GO" id="GO:0022857">
    <property type="term" value="F:transmembrane transporter activity"/>
    <property type="evidence" value="ECO:0007669"/>
    <property type="project" value="InterPro"/>
</dbReference>
<evidence type="ECO:0000313" key="7">
    <source>
        <dbReference type="EMBL" id="NHO67107.1"/>
    </source>
</evidence>
<feature type="transmembrane region" description="Helical" evidence="5">
    <location>
        <begin position="102"/>
        <end position="122"/>
    </location>
</feature>
<reference evidence="7" key="1">
    <citation type="submission" date="2020-03" db="EMBL/GenBank/DDBJ databases">
        <authorList>
            <person name="Guo F."/>
        </authorList>
    </citation>
    <scope>NUCLEOTIDE SEQUENCE</scope>
    <source>
        <strain evidence="7">JCM 30134</strain>
    </source>
</reference>
<dbReference type="AlphaFoldDB" id="A0A9E5MMT6"/>
<feature type="transmembrane region" description="Helical" evidence="5">
    <location>
        <begin position="438"/>
        <end position="459"/>
    </location>
</feature>
<sequence>MMANSGGFQYKLMGALVAAEVLSTFEVSMAFAALRFMIEDFGSPSAVGWTITAFLLSGAVSAAIFGRLGDMFERRRVLLLVIGLSVIGSLIASVWPTLTGVIIGRIIQGAAGGIFPLCVGILREQIDSKALPLYLGVLSAVLTVSGGLGLLAGGVLVDLFTWHWIFYANAAVGILAWLIVYVCVPQGRASGAAAGTNYLGGLLFVPAIVMIMLALKKSTEWGWTDGMTLLLMGGGLAFLLTWVWSELRASQPLMQIRLLQSREITLVVLCAALLGLTWNQFQQIWSILLQQPVETGAGLGLSASMSGLLLQPQTLMAFIGGPIAGWFSLRYGIRSSMAFGALLLSACWFTAMIHHGSVPFIVLLMILMGGSSSFLFAMLPIIISRVVPPERTSEVTGMMTVVRGTATGIGAQVVAYLLSVSTVTLEDGSGHFPSQASYTLTMGYVAAGIFLVFVLYLLFSRNGLRAAPEVGQVTTVGKCL</sequence>
<feature type="transmembrane region" description="Helical" evidence="5">
    <location>
        <begin position="162"/>
        <end position="184"/>
    </location>
</feature>
<evidence type="ECO:0000256" key="2">
    <source>
        <dbReference type="ARBA" id="ARBA00022692"/>
    </source>
</evidence>
<evidence type="ECO:0000256" key="3">
    <source>
        <dbReference type="ARBA" id="ARBA00022989"/>
    </source>
</evidence>
<feature type="transmembrane region" description="Helical" evidence="5">
    <location>
        <begin position="336"/>
        <end position="354"/>
    </location>
</feature>